<organism evidence="2 3">
    <name type="scientific">Oldenlandia corymbosa var. corymbosa</name>
    <dbReference type="NCBI Taxonomy" id="529605"/>
    <lineage>
        <taxon>Eukaryota</taxon>
        <taxon>Viridiplantae</taxon>
        <taxon>Streptophyta</taxon>
        <taxon>Embryophyta</taxon>
        <taxon>Tracheophyta</taxon>
        <taxon>Spermatophyta</taxon>
        <taxon>Magnoliopsida</taxon>
        <taxon>eudicotyledons</taxon>
        <taxon>Gunneridae</taxon>
        <taxon>Pentapetalae</taxon>
        <taxon>asterids</taxon>
        <taxon>lamiids</taxon>
        <taxon>Gentianales</taxon>
        <taxon>Rubiaceae</taxon>
        <taxon>Rubioideae</taxon>
        <taxon>Spermacoceae</taxon>
        <taxon>Hedyotis-Oldenlandia complex</taxon>
        <taxon>Oldenlandia</taxon>
    </lineage>
</organism>
<dbReference type="Proteomes" id="UP001161247">
    <property type="component" value="Chromosome 5"/>
</dbReference>
<dbReference type="PANTHER" id="PTHR31286:SF180">
    <property type="entry name" value="OS10G0362600 PROTEIN"/>
    <property type="match status" value="1"/>
</dbReference>
<dbReference type="EMBL" id="OX459122">
    <property type="protein sequence ID" value="CAI9105921.1"/>
    <property type="molecule type" value="Genomic_DNA"/>
</dbReference>
<keyword evidence="3" id="KW-1185">Reference proteome</keyword>
<accession>A0AAV1DFI8</accession>
<sequence>MRILKWTPGFRFEEDPPVVPIWVSLYDLPIEFMHSEVIYSMATALGQPLKVDTPTLNMTCPSVARFCVEVDLTRDLLKSARIGKKGHKHEQIFTFEHVPSYCVKCSKIGHKDFDCRMGKPLPQNNKVEPSVAKKKGIILAQLKPKVTFKEQNKKPGLEVEILQLDPLIAKGIETEGDKSLVHLSWSAKTLETLEAHTMVTPAVETLEQRRVESTSGLSMKEKELILVDLQPSPDRIDVESQPVINPKSPENRE</sequence>
<dbReference type="AlphaFoldDB" id="A0AAV1DFI8"/>
<gene>
    <name evidence="2" type="ORF">OLC1_LOCUS14518</name>
</gene>
<name>A0AAV1DFI8_OLDCO</name>
<protein>
    <submittedName>
        <fullName evidence="2">OLC1v1004954C1</fullName>
    </submittedName>
</protein>
<dbReference type="PANTHER" id="PTHR31286">
    <property type="entry name" value="GLYCINE-RICH CELL WALL STRUCTURAL PROTEIN 1.8-LIKE"/>
    <property type="match status" value="1"/>
</dbReference>
<reference evidence="2" key="1">
    <citation type="submission" date="2023-03" db="EMBL/GenBank/DDBJ databases">
        <authorList>
            <person name="Julca I."/>
        </authorList>
    </citation>
    <scope>NUCLEOTIDE SEQUENCE</scope>
</reference>
<evidence type="ECO:0000256" key="1">
    <source>
        <dbReference type="SAM" id="MobiDB-lite"/>
    </source>
</evidence>
<proteinExistence type="predicted"/>
<evidence type="ECO:0000313" key="2">
    <source>
        <dbReference type="EMBL" id="CAI9105921.1"/>
    </source>
</evidence>
<evidence type="ECO:0000313" key="3">
    <source>
        <dbReference type="Proteomes" id="UP001161247"/>
    </source>
</evidence>
<dbReference type="InterPro" id="IPR040256">
    <property type="entry name" value="At4g02000-like"/>
</dbReference>
<feature type="region of interest" description="Disordered" evidence="1">
    <location>
        <begin position="231"/>
        <end position="253"/>
    </location>
</feature>